<dbReference type="Gene3D" id="2.70.70.10">
    <property type="entry name" value="Glucose Permease (Domain IIA)"/>
    <property type="match status" value="1"/>
</dbReference>
<dbReference type="Pfam" id="PF01551">
    <property type="entry name" value="Peptidase_M23"/>
    <property type="match status" value="1"/>
</dbReference>
<dbReference type="InterPro" id="IPR016047">
    <property type="entry name" value="M23ase_b-sheet_dom"/>
</dbReference>
<evidence type="ECO:0000313" key="2">
    <source>
        <dbReference type="EMBL" id="KFN48892.1"/>
    </source>
</evidence>
<keyword evidence="3" id="KW-1185">Reference proteome</keyword>
<evidence type="ECO:0000313" key="3">
    <source>
        <dbReference type="Proteomes" id="UP000029391"/>
    </source>
</evidence>
<dbReference type="InterPro" id="IPR050570">
    <property type="entry name" value="Cell_wall_metabolism_enzyme"/>
</dbReference>
<proteinExistence type="predicted"/>
<dbReference type="SUPFAM" id="SSF51261">
    <property type="entry name" value="Duplicated hybrid motif"/>
    <property type="match status" value="1"/>
</dbReference>
<dbReference type="RefSeq" id="WP_051239625.1">
    <property type="nucleotide sequence ID" value="NZ_AUFF01000002.1"/>
</dbReference>
<dbReference type="GO" id="GO:0004222">
    <property type="term" value="F:metalloendopeptidase activity"/>
    <property type="evidence" value="ECO:0007669"/>
    <property type="project" value="TreeGrafter"/>
</dbReference>
<dbReference type="PANTHER" id="PTHR21666:SF294">
    <property type="entry name" value="PEPTIDASE M23"/>
    <property type="match status" value="1"/>
</dbReference>
<dbReference type="STRING" id="1121013.GCA_000426365_01299"/>
<comment type="caution">
    <text evidence="2">The sequence shown here is derived from an EMBL/GenBank/DDBJ whole genome shotgun (WGS) entry which is preliminary data.</text>
</comment>
<dbReference type="Proteomes" id="UP000029391">
    <property type="component" value="Unassembled WGS sequence"/>
</dbReference>
<dbReference type="EMBL" id="AWXU01000047">
    <property type="protein sequence ID" value="KFN48892.1"/>
    <property type="molecule type" value="Genomic_DNA"/>
</dbReference>
<name>A0A091BBL9_9GAMM</name>
<reference evidence="2 3" key="1">
    <citation type="submission" date="2013-09" db="EMBL/GenBank/DDBJ databases">
        <title>Genome sequencing of Arenimonas composti.</title>
        <authorList>
            <person name="Chen F."/>
            <person name="Wang G."/>
        </authorList>
    </citation>
    <scope>NUCLEOTIDE SEQUENCE [LARGE SCALE GENOMIC DNA]</scope>
    <source>
        <strain evidence="2 3">TR7-09</strain>
    </source>
</reference>
<dbReference type="PANTHER" id="PTHR21666">
    <property type="entry name" value="PEPTIDASE-RELATED"/>
    <property type="match status" value="1"/>
</dbReference>
<sequence>MQTLRRGDRLLVTAVNRSAGPVEVELTGTAAGDQPLPVRAVVPAHRSLTLLQVPVSAGAPRLELRAVPGEPYRVARDVVYSLPVEESRVELGQGFHGGFSHDDPGNRYAVDLIVPEGTPVFAARAGVVVQTRAGHSEGGVDPSLRSRANFVRVLHDDGSMALYAHLRENGVTVRPGQQVTLGQVLGYTGNTGFSSGPHLHFAVQVNVGMRLESVPFRMIGPQGLLRLDRR</sequence>
<gene>
    <name evidence="2" type="ORF">P873_13145</name>
</gene>
<dbReference type="AlphaFoldDB" id="A0A091BBL9"/>
<accession>A0A091BBL9</accession>
<dbReference type="InterPro" id="IPR011055">
    <property type="entry name" value="Dup_hybrid_motif"/>
</dbReference>
<evidence type="ECO:0000259" key="1">
    <source>
        <dbReference type="Pfam" id="PF01551"/>
    </source>
</evidence>
<dbReference type="CDD" id="cd12797">
    <property type="entry name" value="M23_peptidase"/>
    <property type="match status" value="1"/>
</dbReference>
<protein>
    <recommendedName>
        <fullName evidence="1">M23ase beta-sheet core domain-containing protein</fullName>
    </recommendedName>
</protein>
<organism evidence="2 3">
    <name type="scientific">Arenimonas composti TR7-09 = DSM 18010</name>
    <dbReference type="NCBI Taxonomy" id="1121013"/>
    <lineage>
        <taxon>Bacteria</taxon>
        <taxon>Pseudomonadati</taxon>
        <taxon>Pseudomonadota</taxon>
        <taxon>Gammaproteobacteria</taxon>
        <taxon>Lysobacterales</taxon>
        <taxon>Lysobacteraceae</taxon>
        <taxon>Arenimonas</taxon>
    </lineage>
</organism>
<dbReference type="eggNOG" id="COG0739">
    <property type="taxonomic scope" value="Bacteria"/>
</dbReference>
<feature type="domain" description="M23ase beta-sheet core" evidence="1">
    <location>
        <begin position="108"/>
        <end position="206"/>
    </location>
</feature>